<dbReference type="GO" id="GO:0006511">
    <property type="term" value="P:ubiquitin-dependent protein catabolic process"/>
    <property type="evidence" value="ECO:0007669"/>
    <property type="project" value="InterPro"/>
</dbReference>
<dbReference type="GO" id="GO:0019902">
    <property type="term" value="F:phosphatase binding"/>
    <property type="evidence" value="ECO:0007669"/>
    <property type="project" value="TreeGrafter"/>
</dbReference>
<evidence type="ECO:0000256" key="1">
    <source>
        <dbReference type="SAM" id="MobiDB-lite"/>
    </source>
</evidence>
<dbReference type="Proteomes" id="UP000031737">
    <property type="component" value="Unassembled WGS sequence"/>
</dbReference>
<dbReference type="AlphaFoldDB" id="A0A061IV85"/>
<dbReference type="InterPro" id="IPR022162">
    <property type="entry name" value="TRPC4AP"/>
</dbReference>
<dbReference type="VEuPathDB" id="TriTrypDB:TRSC58_05274"/>
<comment type="caution">
    <text evidence="2">The sequence shown here is derived from an EMBL/GenBank/DDBJ whole genome shotgun (WGS) entry which is preliminary data.</text>
</comment>
<keyword evidence="3" id="KW-1185">Reference proteome</keyword>
<protein>
    <submittedName>
        <fullName evidence="2">Uncharacterized protein</fullName>
    </submittedName>
</protein>
<reference evidence="2 3" key="1">
    <citation type="submission" date="2013-07" db="EMBL/GenBank/DDBJ databases">
        <authorList>
            <person name="Stoco P.H."/>
            <person name="Wagner G."/>
            <person name="Gerber A."/>
            <person name="Zaha A."/>
            <person name="Thompson C."/>
            <person name="Bartholomeu D.C."/>
            <person name="Luckemeyer D.D."/>
            <person name="Bahia D."/>
            <person name="Loreto E."/>
            <person name="Prestes E.B."/>
            <person name="Lima F.M."/>
            <person name="Rodrigues-Luiz G."/>
            <person name="Vallejo G.A."/>
            <person name="Filho J.F."/>
            <person name="Monteiro K.M."/>
            <person name="Tyler K.M."/>
            <person name="de Almeida L.G."/>
            <person name="Ortiz M.F."/>
            <person name="Siervo M.A."/>
            <person name="de Moraes M.H."/>
            <person name="Cunha O.L."/>
            <person name="Mendonca-Neto R."/>
            <person name="Silva R."/>
            <person name="Teixeira S.M."/>
            <person name="Murta S.M."/>
            <person name="Sincero T.C."/>
            <person name="Mendes T.A."/>
            <person name="Urmenyi T.P."/>
            <person name="Silva V.G."/>
            <person name="da Rocha W.D."/>
            <person name="Andersson B."/>
            <person name="Romanha A.J."/>
            <person name="Steindel M."/>
            <person name="de Vasconcelos A.T."/>
            <person name="Grisard E.C."/>
        </authorList>
    </citation>
    <scope>NUCLEOTIDE SEQUENCE [LARGE SCALE GENOMIC DNA]</scope>
    <source>
        <strain evidence="2 3">SC58</strain>
    </source>
</reference>
<dbReference type="PANTHER" id="PTHR31743">
    <property type="entry name" value="TRANSIENT RECEPTOR POTENTIAL CHANNEL 4-ASSOCIATED PROTEIN TCPC4AP"/>
    <property type="match status" value="1"/>
</dbReference>
<evidence type="ECO:0000313" key="2">
    <source>
        <dbReference type="EMBL" id="ESL07043.1"/>
    </source>
</evidence>
<feature type="region of interest" description="Disordered" evidence="1">
    <location>
        <begin position="350"/>
        <end position="369"/>
    </location>
</feature>
<proteinExistence type="predicted"/>
<feature type="region of interest" description="Disordered" evidence="1">
    <location>
        <begin position="622"/>
        <end position="644"/>
    </location>
</feature>
<dbReference type="PANTHER" id="PTHR31743:SF1">
    <property type="entry name" value="SHORT TRANSIENT RECEPTOR POTENTIAL CHANNEL 4-ASSOCIATED PROTEIN"/>
    <property type="match status" value="1"/>
</dbReference>
<accession>A0A061IV85</accession>
<sequence length="1259" mass="141078">MSLFPLLRDQLSGRERPHMRSVLHWAQCPRMTAEETTQLQEINALSGDQFTLLRRILSAWERGDLHALHRSLQDCAAYFDPNKPHLLAYFVGIGGIDLFVTLLCDVNMPARLGKTSSRPFGIYDAKTHAPWQFVRAIATLMRVLTELLVCHNELGWHYYDRYPGLFFRLLELAKVKELRLTALVMLEHLVLSVGPVLEISKVPALQELIHTNDAATLAILCRVIALLIVPGVVLNQHQSPHQRLVYPESLLPLRRIQRVIDSNVLWLIGEKDLVKRLVMLCEVRGSGDVDATMRNERSVSFLEGSFFDQVVRELSTTAITPVPSLTGGILSSNFFGGVDFAQLGQAAARGWNRNSSNNSDTAEPVGSSERGAEWGLAAGETVTDDWGASPQLMLGAMMTAWSDDDTSAASIEPAGSNVDFIWFVGCADAKQRWRLRDLTLREEVDDNRPLLCGFGPVTDSKAHEAFWKENRAFWRFLAPVLQNSNASDNPQIIVGAQSEILFVLNLMLSTFFFGDVWCTLRDCHWISVASRFYDSAFDVRVHHRSLTSQMEQLQRLSELRRFPRFLPPDGDDAEMVQTETEHRREERREEEEGEEMHSGAASETQHKDIRHLHQYSNSWCCSSEDGGSKHERERRPPALQMGEDSEAFIRLSTQQGSVEDEEGFDDKNHQHDPSTIRKLELLRGVHEFWNAQDRRECSMLHEGDTAGESAPLALKIAMTLAQQSEDSCVETSACHALEGYLRGFSFPVYSKNAADAPQTVLGNVLMRSILEHRVYNATYVPGLSGSLSPSKRIDGFFALLGELIRYHHGNLTLLQSYVTGGVSLLHLNNPSASSSLHAHLPHATSEHVEQLLRRPPLDRGEHEPFAKVLLRRMRRHGCDTNLFLRSLLLSLTPGLRSKVNYVWKPVTSSTVDVRASLDGVARIGDVVTGHPDRLNYIGKHSRRFVEILSERQQLVRKNPCETGVVAAGYAASASASSFSAPPPTSSATSTLSLWDMLQILLRSPHRLALEERPFPCFFDDNDRALVLGDVDLPPIGPPPQFVVPLFPELAADSEGDESLSSLAELERALLQEPHKLVYSMLGPLNAEGIQNAGRLCVVTTCVLVFVRAARLGGAAAVQEILGKLRTLATITYAKWKEQRNAPNHCAKRWSRRGKLLRGCTSRLPREGSCYCTANDESARCSAFLVHGHCAPMSASEAYYHRYGGCFFRNMFRLLCVWIGHYGACQRYVETIYYCTEVPFAETKSVVLYLMRLLPDYFLQ</sequence>
<feature type="region of interest" description="Disordered" evidence="1">
    <location>
        <begin position="567"/>
        <end position="606"/>
    </location>
</feature>
<evidence type="ECO:0000313" key="3">
    <source>
        <dbReference type="Proteomes" id="UP000031737"/>
    </source>
</evidence>
<feature type="compositionally biased region" description="Polar residues" evidence="1">
    <location>
        <begin position="352"/>
        <end position="361"/>
    </location>
</feature>
<name>A0A061IV85_TRYRA</name>
<gene>
    <name evidence="2" type="ORF">TRSC58_05274</name>
</gene>
<dbReference type="GO" id="GO:0031464">
    <property type="term" value="C:Cul4A-RING E3 ubiquitin ligase complex"/>
    <property type="evidence" value="ECO:0007669"/>
    <property type="project" value="InterPro"/>
</dbReference>
<dbReference type="EMBL" id="AUPL01005274">
    <property type="protein sequence ID" value="ESL07043.1"/>
    <property type="molecule type" value="Genomic_DNA"/>
</dbReference>
<dbReference type="OrthoDB" id="248587at2759"/>
<organism evidence="2 3">
    <name type="scientific">Trypanosoma rangeli SC58</name>
    <dbReference type="NCBI Taxonomy" id="429131"/>
    <lineage>
        <taxon>Eukaryota</taxon>
        <taxon>Discoba</taxon>
        <taxon>Euglenozoa</taxon>
        <taxon>Kinetoplastea</taxon>
        <taxon>Metakinetoplastina</taxon>
        <taxon>Trypanosomatida</taxon>
        <taxon>Trypanosomatidae</taxon>
        <taxon>Trypanosoma</taxon>
        <taxon>Herpetosoma</taxon>
    </lineage>
</organism>
<feature type="compositionally biased region" description="Basic and acidic residues" evidence="1">
    <location>
        <begin position="626"/>
        <end position="636"/>
    </location>
</feature>